<dbReference type="PANTHER" id="PTHR47506:SF10">
    <property type="entry name" value="TRANSCRIPTIONAL REGULATORY PROTEIN"/>
    <property type="match status" value="1"/>
</dbReference>
<dbReference type="PROSITE" id="PS50977">
    <property type="entry name" value="HTH_TETR_2"/>
    <property type="match status" value="1"/>
</dbReference>
<dbReference type="Gene3D" id="1.10.357.10">
    <property type="entry name" value="Tetracycline Repressor, domain 2"/>
    <property type="match status" value="1"/>
</dbReference>
<organism evidence="6 7">
    <name type="scientific">Niallia taxi</name>
    <dbReference type="NCBI Taxonomy" id="2499688"/>
    <lineage>
        <taxon>Bacteria</taxon>
        <taxon>Bacillati</taxon>
        <taxon>Bacillota</taxon>
        <taxon>Bacilli</taxon>
        <taxon>Bacillales</taxon>
        <taxon>Bacillaceae</taxon>
        <taxon>Niallia</taxon>
    </lineage>
</organism>
<accession>A0A3S2X7T2</accession>
<feature type="DNA-binding region" description="H-T-H motif" evidence="4">
    <location>
        <begin position="32"/>
        <end position="51"/>
    </location>
</feature>
<dbReference type="SUPFAM" id="SSF46689">
    <property type="entry name" value="Homeodomain-like"/>
    <property type="match status" value="1"/>
</dbReference>
<evidence type="ECO:0000259" key="5">
    <source>
        <dbReference type="PROSITE" id="PS50977"/>
    </source>
</evidence>
<feature type="domain" description="HTH tetR-type" evidence="5">
    <location>
        <begin position="9"/>
        <end position="69"/>
    </location>
</feature>
<evidence type="ECO:0000256" key="1">
    <source>
        <dbReference type="ARBA" id="ARBA00023015"/>
    </source>
</evidence>
<dbReference type="InterPro" id="IPR009057">
    <property type="entry name" value="Homeodomain-like_sf"/>
</dbReference>
<evidence type="ECO:0000256" key="4">
    <source>
        <dbReference type="PROSITE-ProRule" id="PRU00335"/>
    </source>
</evidence>
<name>A0A3S2X7T2_9BACI</name>
<dbReference type="SUPFAM" id="SSF48498">
    <property type="entry name" value="Tetracyclin repressor-like, C-terminal domain"/>
    <property type="match status" value="1"/>
</dbReference>
<evidence type="ECO:0000256" key="2">
    <source>
        <dbReference type="ARBA" id="ARBA00023125"/>
    </source>
</evidence>
<sequence>MSKSGRPREFNKPEVLDAAMNVFWLKGYEACSTEDLCSSTGLGRGSLYNTFGSKHELYEQTLQRYHEHWIEVQTSILERPVPVKERLRGLLEWAVEKDFEDSSKGCFLINATMERGRSDSIVEIWSNRHVECLESVLLCVIEDGKQAGEITSTRTALELARTFICSYYGLRTLNVTTRNRDMAEQIVEGTMASIY</sequence>
<evidence type="ECO:0000313" key="7">
    <source>
        <dbReference type="Proteomes" id="UP000288024"/>
    </source>
</evidence>
<proteinExistence type="predicted"/>
<dbReference type="Pfam" id="PF00440">
    <property type="entry name" value="TetR_N"/>
    <property type="match status" value="1"/>
</dbReference>
<dbReference type="GO" id="GO:0003677">
    <property type="term" value="F:DNA binding"/>
    <property type="evidence" value="ECO:0007669"/>
    <property type="project" value="UniProtKB-UniRule"/>
</dbReference>
<dbReference type="InterPro" id="IPR001647">
    <property type="entry name" value="HTH_TetR"/>
</dbReference>
<dbReference type="Proteomes" id="UP000288024">
    <property type="component" value="Unassembled WGS sequence"/>
</dbReference>
<dbReference type="AlphaFoldDB" id="A0A3S2X7T2"/>
<evidence type="ECO:0000256" key="3">
    <source>
        <dbReference type="ARBA" id="ARBA00023163"/>
    </source>
</evidence>
<dbReference type="PRINTS" id="PR00455">
    <property type="entry name" value="HTHTETR"/>
</dbReference>
<keyword evidence="2 4" id="KW-0238">DNA-binding</keyword>
<evidence type="ECO:0000313" key="6">
    <source>
        <dbReference type="EMBL" id="RVT60813.1"/>
    </source>
</evidence>
<dbReference type="PANTHER" id="PTHR47506">
    <property type="entry name" value="TRANSCRIPTIONAL REGULATORY PROTEIN"/>
    <property type="match status" value="1"/>
</dbReference>
<keyword evidence="7" id="KW-1185">Reference proteome</keyword>
<protein>
    <submittedName>
        <fullName evidence="6">TetR/AcrR family transcriptional regulator</fullName>
    </submittedName>
</protein>
<reference evidence="6 7" key="1">
    <citation type="submission" date="2019-01" db="EMBL/GenBank/DDBJ databases">
        <title>Bacillus sp. M5HDSG1-1, whole genome shotgun sequence.</title>
        <authorList>
            <person name="Tuo L."/>
        </authorList>
    </citation>
    <scope>NUCLEOTIDE SEQUENCE [LARGE SCALE GENOMIC DNA]</scope>
    <source>
        <strain evidence="6 7">M5HDSG1-1</strain>
    </source>
</reference>
<keyword evidence="1" id="KW-0805">Transcription regulation</keyword>
<keyword evidence="3" id="KW-0804">Transcription</keyword>
<comment type="caution">
    <text evidence="6">The sequence shown here is derived from an EMBL/GenBank/DDBJ whole genome shotgun (WGS) entry which is preliminary data.</text>
</comment>
<dbReference type="Gene3D" id="1.10.10.60">
    <property type="entry name" value="Homeodomain-like"/>
    <property type="match status" value="1"/>
</dbReference>
<dbReference type="InterPro" id="IPR036271">
    <property type="entry name" value="Tet_transcr_reg_TetR-rel_C_sf"/>
</dbReference>
<dbReference type="RefSeq" id="WP_127739285.1">
    <property type="nucleotide sequence ID" value="NZ_CP196003.1"/>
</dbReference>
<gene>
    <name evidence="6" type="ORF">EM808_16355</name>
</gene>
<dbReference type="EMBL" id="RZTZ01000006">
    <property type="protein sequence ID" value="RVT60813.1"/>
    <property type="molecule type" value="Genomic_DNA"/>
</dbReference>